<dbReference type="Gene3D" id="3.30.310.50">
    <property type="entry name" value="Alpha-D-phosphohexomutase, C-terminal domain"/>
    <property type="match status" value="1"/>
</dbReference>
<dbReference type="InterPro" id="IPR005841">
    <property type="entry name" value="Alpha-D-phosphohexomutase_SF"/>
</dbReference>
<evidence type="ECO:0000256" key="9">
    <source>
        <dbReference type="RuleBase" id="RU004326"/>
    </source>
</evidence>
<protein>
    <recommendedName>
        <fullName evidence="7 8">Phosphoglucosamine mutase</fullName>
        <ecNumber evidence="6 8">5.4.2.10</ecNumber>
    </recommendedName>
</protein>
<feature type="domain" description="Alpha-D-phosphohexomutase alpha/beta/alpha" evidence="13">
    <location>
        <begin position="161"/>
        <end position="257"/>
    </location>
</feature>
<evidence type="ECO:0000313" key="16">
    <source>
        <dbReference type="Proteomes" id="UP000243205"/>
    </source>
</evidence>
<dbReference type="FunFam" id="3.40.120.10:FF:000002">
    <property type="entry name" value="Phosphoglucosamine mutase"/>
    <property type="match status" value="1"/>
</dbReference>
<dbReference type="GO" id="GO:0009252">
    <property type="term" value="P:peptidoglycan biosynthetic process"/>
    <property type="evidence" value="ECO:0007669"/>
    <property type="project" value="TreeGrafter"/>
</dbReference>
<dbReference type="InterPro" id="IPR005845">
    <property type="entry name" value="A-D-PHexomutase_a/b/a-II"/>
</dbReference>
<comment type="catalytic activity">
    <reaction evidence="8 10">
        <text>alpha-D-glucosamine 1-phosphate = D-glucosamine 6-phosphate</text>
        <dbReference type="Rhea" id="RHEA:23424"/>
        <dbReference type="ChEBI" id="CHEBI:58516"/>
        <dbReference type="ChEBI" id="CHEBI:58725"/>
        <dbReference type="EC" id="5.4.2.10"/>
    </reaction>
</comment>
<dbReference type="GO" id="GO:0008966">
    <property type="term" value="F:phosphoglucosamine mutase activity"/>
    <property type="evidence" value="ECO:0007669"/>
    <property type="project" value="UniProtKB-UniRule"/>
</dbReference>
<evidence type="ECO:0000259" key="12">
    <source>
        <dbReference type="Pfam" id="PF02878"/>
    </source>
</evidence>
<comment type="PTM">
    <text evidence="8">Activated by phosphorylation.</text>
</comment>
<feature type="active site" description="Phosphoserine intermediate" evidence="8">
    <location>
        <position position="102"/>
    </location>
</feature>
<dbReference type="PANTHER" id="PTHR42946">
    <property type="entry name" value="PHOSPHOHEXOSE MUTASE"/>
    <property type="match status" value="1"/>
</dbReference>
<organism evidence="15 16">
    <name type="scientific">Desulfuromonas thiophila</name>
    <dbReference type="NCBI Taxonomy" id="57664"/>
    <lineage>
        <taxon>Bacteria</taxon>
        <taxon>Pseudomonadati</taxon>
        <taxon>Thermodesulfobacteriota</taxon>
        <taxon>Desulfuromonadia</taxon>
        <taxon>Desulfuromonadales</taxon>
        <taxon>Desulfuromonadaceae</taxon>
        <taxon>Desulfuromonas</taxon>
    </lineage>
</organism>
<feature type="binding site" evidence="8">
    <location>
        <position position="244"/>
    </location>
    <ligand>
        <name>Mg(2+)</name>
        <dbReference type="ChEBI" id="CHEBI:18420"/>
    </ligand>
</feature>
<dbReference type="GO" id="GO:0005829">
    <property type="term" value="C:cytosol"/>
    <property type="evidence" value="ECO:0007669"/>
    <property type="project" value="TreeGrafter"/>
</dbReference>
<dbReference type="Pfam" id="PF02880">
    <property type="entry name" value="PGM_PMM_III"/>
    <property type="match status" value="1"/>
</dbReference>
<dbReference type="InterPro" id="IPR005844">
    <property type="entry name" value="A-D-PHexomutase_a/b/a-I"/>
</dbReference>
<proteinExistence type="inferred from homology"/>
<feature type="domain" description="Alpha-D-phosphohexomutase alpha/beta/alpha" evidence="14">
    <location>
        <begin position="261"/>
        <end position="370"/>
    </location>
</feature>
<gene>
    <name evidence="8" type="primary">glmM</name>
    <name evidence="15" type="ORF">SAMN05661003_102181</name>
</gene>
<dbReference type="CDD" id="cd05802">
    <property type="entry name" value="GlmM"/>
    <property type="match status" value="1"/>
</dbReference>
<dbReference type="SUPFAM" id="SSF55957">
    <property type="entry name" value="Phosphoglucomutase, C-terminal domain"/>
    <property type="match status" value="1"/>
</dbReference>
<evidence type="ECO:0000256" key="5">
    <source>
        <dbReference type="ARBA" id="ARBA00023235"/>
    </source>
</evidence>
<comment type="function">
    <text evidence="8 10">Catalyzes the conversion of glucosamine-6-phosphate to glucosamine-1-phosphate.</text>
</comment>
<comment type="similarity">
    <text evidence="1 8 9">Belongs to the phosphohexose mutase family.</text>
</comment>
<keyword evidence="3 8" id="KW-0479">Metal-binding</keyword>
<comment type="cofactor">
    <cofactor evidence="8">
        <name>Mg(2+)</name>
        <dbReference type="ChEBI" id="CHEBI:18420"/>
    </cofactor>
    <text evidence="8">Binds 1 Mg(2+) ion per subunit.</text>
</comment>
<dbReference type="InterPro" id="IPR005843">
    <property type="entry name" value="A-D-PHexomutase_C"/>
</dbReference>
<dbReference type="InterPro" id="IPR050060">
    <property type="entry name" value="Phosphoglucosamine_mutase"/>
</dbReference>
<dbReference type="EC" id="5.4.2.10" evidence="6 8"/>
<dbReference type="FunFam" id="3.40.120.10:FF:000001">
    <property type="entry name" value="Phosphoglucosamine mutase"/>
    <property type="match status" value="1"/>
</dbReference>
<dbReference type="InterPro" id="IPR036900">
    <property type="entry name" value="A-D-PHexomutase_C_sf"/>
</dbReference>
<dbReference type="NCBIfam" id="TIGR01455">
    <property type="entry name" value="glmM"/>
    <property type="match status" value="1"/>
</dbReference>
<feature type="modified residue" description="Phosphoserine" evidence="8">
    <location>
        <position position="102"/>
    </location>
</feature>
<dbReference type="HAMAP" id="MF_01554_B">
    <property type="entry name" value="GlmM_B"/>
    <property type="match status" value="1"/>
</dbReference>
<keyword evidence="16" id="KW-1185">Reference proteome</keyword>
<evidence type="ECO:0000256" key="6">
    <source>
        <dbReference type="ARBA" id="ARBA00066330"/>
    </source>
</evidence>
<dbReference type="AlphaFoldDB" id="A0A1G6YX18"/>
<keyword evidence="5 8" id="KW-0413">Isomerase</keyword>
<dbReference type="Proteomes" id="UP000243205">
    <property type="component" value="Unassembled WGS sequence"/>
</dbReference>
<dbReference type="EMBL" id="FNAQ01000002">
    <property type="protein sequence ID" value="SDD94136.1"/>
    <property type="molecule type" value="Genomic_DNA"/>
</dbReference>
<evidence type="ECO:0000256" key="1">
    <source>
        <dbReference type="ARBA" id="ARBA00010231"/>
    </source>
</evidence>
<evidence type="ECO:0000256" key="7">
    <source>
        <dbReference type="ARBA" id="ARBA00068193"/>
    </source>
</evidence>
<dbReference type="RefSeq" id="WP_092076196.1">
    <property type="nucleotide sequence ID" value="NZ_CALFZY010000007.1"/>
</dbReference>
<dbReference type="PRINTS" id="PR00509">
    <property type="entry name" value="PGMPMM"/>
</dbReference>
<dbReference type="PROSITE" id="PS00710">
    <property type="entry name" value="PGM_PMM"/>
    <property type="match status" value="1"/>
</dbReference>
<dbReference type="Gene3D" id="3.40.120.10">
    <property type="entry name" value="Alpha-D-Glucose-1,6-Bisphosphate, subunit A, domain 3"/>
    <property type="match status" value="3"/>
</dbReference>
<feature type="domain" description="Alpha-D-phosphohexomutase C-terminal" evidence="11">
    <location>
        <begin position="377"/>
        <end position="444"/>
    </location>
</feature>
<accession>A0A1G6YX18</accession>
<dbReference type="Pfam" id="PF00408">
    <property type="entry name" value="PGM_PMM_IV"/>
    <property type="match status" value="1"/>
</dbReference>
<evidence type="ECO:0000256" key="2">
    <source>
        <dbReference type="ARBA" id="ARBA00022553"/>
    </source>
</evidence>
<dbReference type="InterPro" id="IPR016055">
    <property type="entry name" value="A-D-PHexomutase_a/b/a-I/II/III"/>
</dbReference>
<dbReference type="OrthoDB" id="9806956at2"/>
<dbReference type="GO" id="GO:0006048">
    <property type="term" value="P:UDP-N-acetylglucosamine biosynthetic process"/>
    <property type="evidence" value="ECO:0007669"/>
    <property type="project" value="TreeGrafter"/>
</dbReference>
<dbReference type="PANTHER" id="PTHR42946:SF1">
    <property type="entry name" value="PHOSPHOGLUCOMUTASE (ALPHA-D-GLUCOSE-1,6-BISPHOSPHATE-DEPENDENT)"/>
    <property type="match status" value="1"/>
</dbReference>
<keyword evidence="4 8" id="KW-0460">Magnesium</keyword>
<dbReference type="InterPro" id="IPR005846">
    <property type="entry name" value="A-D-PHexomutase_a/b/a-III"/>
</dbReference>
<keyword evidence="2 8" id="KW-0597">Phosphoprotein</keyword>
<dbReference type="GO" id="GO:0000287">
    <property type="term" value="F:magnesium ion binding"/>
    <property type="evidence" value="ECO:0007669"/>
    <property type="project" value="UniProtKB-UniRule"/>
</dbReference>
<dbReference type="GO" id="GO:0004615">
    <property type="term" value="F:phosphomannomutase activity"/>
    <property type="evidence" value="ECO:0007669"/>
    <property type="project" value="TreeGrafter"/>
</dbReference>
<reference evidence="16" key="1">
    <citation type="submission" date="2016-10" db="EMBL/GenBank/DDBJ databases">
        <authorList>
            <person name="Varghese N."/>
            <person name="Submissions S."/>
        </authorList>
    </citation>
    <scope>NUCLEOTIDE SEQUENCE [LARGE SCALE GENOMIC DNA]</scope>
    <source>
        <strain evidence="16">DSM 8987</strain>
    </source>
</reference>
<evidence type="ECO:0000259" key="13">
    <source>
        <dbReference type="Pfam" id="PF02879"/>
    </source>
</evidence>
<evidence type="ECO:0000256" key="4">
    <source>
        <dbReference type="ARBA" id="ARBA00022842"/>
    </source>
</evidence>
<evidence type="ECO:0000256" key="3">
    <source>
        <dbReference type="ARBA" id="ARBA00022723"/>
    </source>
</evidence>
<dbReference type="GO" id="GO:0005975">
    <property type="term" value="P:carbohydrate metabolic process"/>
    <property type="evidence" value="ECO:0007669"/>
    <property type="project" value="InterPro"/>
</dbReference>
<dbReference type="FunFam" id="3.30.310.50:FF:000001">
    <property type="entry name" value="Phosphoglucosamine mutase"/>
    <property type="match status" value="1"/>
</dbReference>
<dbReference type="InterPro" id="IPR016066">
    <property type="entry name" value="A-D-PHexomutase_CS"/>
</dbReference>
<evidence type="ECO:0000259" key="14">
    <source>
        <dbReference type="Pfam" id="PF02880"/>
    </source>
</evidence>
<dbReference type="STRING" id="57664.SAMN05661003_102181"/>
<evidence type="ECO:0000259" key="11">
    <source>
        <dbReference type="Pfam" id="PF00408"/>
    </source>
</evidence>
<feature type="domain" description="Alpha-D-phosphohexomutase alpha/beta/alpha" evidence="12">
    <location>
        <begin position="4"/>
        <end position="136"/>
    </location>
</feature>
<name>A0A1G6YX18_9BACT</name>
<feature type="binding site" evidence="8">
    <location>
        <position position="248"/>
    </location>
    <ligand>
        <name>Mg(2+)</name>
        <dbReference type="ChEBI" id="CHEBI:18420"/>
    </ligand>
</feature>
<dbReference type="InterPro" id="IPR006352">
    <property type="entry name" value="GlmM_bact"/>
</dbReference>
<dbReference type="Pfam" id="PF02878">
    <property type="entry name" value="PGM_PMM_I"/>
    <property type="match status" value="1"/>
</dbReference>
<dbReference type="NCBIfam" id="NF008139">
    <property type="entry name" value="PRK10887.1"/>
    <property type="match status" value="1"/>
</dbReference>
<evidence type="ECO:0000256" key="8">
    <source>
        <dbReference type="HAMAP-Rule" id="MF_01554"/>
    </source>
</evidence>
<dbReference type="SUPFAM" id="SSF53738">
    <property type="entry name" value="Phosphoglucomutase, first 3 domains"/>
    <property type="match status" value="3"/>
</dbReference>
<feature type="binding site" description="via phosphate group" evidence="8">
    <location>
        <position position="102"/>
    </location>
    <ligand>
        <name>Mg(2+)</name>
        <dbReference type="ChEBI" id="CHEBI:18420"/>
    </ligand>
</feature>
<feature type="binding site" evidence="8">
    <location>
        <position position="246"/>
    </location>
    <ligand>
        <name>Mg(2+)</name>
        <dbReference type="ChEBI" id="CHEBI:18420"/>
    </ligand>
</feature>
<evidence type="ECO:0000313" key="15">
    <source>
        <dbReference type="EMBL" id="SDD94136.1"/>
    </source>
</evidence>
<dbReference type="Pfam" id="PF02879">
    <property type="entry name" value="PGM_PMM_II"/>
    <property type="match status" value="1"/>
</dbReference>
<evidence type="ECO:0000256" key="10">
    <source>
        <dbReference type="RuleBase" id="RU004327"/>
    </source>
</evidence>
<sequence>MKKKIFGTDGVRGVANKYPMTAEMAMKLGRAVAYLSKAADKRRRIVIGKDTRLSGYMIENALAAGICSMGVDVQLVGPLPTPGIAFITSSMRADAGVVISASHNPYQDNGIKFFSADGLKLPDAVELQMEELLFSDELDLLRPTAAEVGRAFRIADAGGRYIVFLKNTFPRDLDLRGLRIVVDCAHGAAYRVAPAVFEELGAQVVALGVTPDGTNINAGCGSLYPQQLAKAVRDYRADVGVALDGDADRVIFVDEQGEEVDGDHIMAICARHLKETGQLAKQTLVATVMSNMGLDIAMRSCGVSVVKTAVGDRYVVEAMLRHGYNFGGEQSGHLVFFDHITTGDGILSALQVLAIMRRQQQPLSELARIMTALPQVLVNVRVREKTDLATVAPLKALLQDCEARLGESGRLLIRYSGTEPLLRIMVEGPSQREIQAMADEIADAVVRHLGRGDEENNG</sequence>